<evidence type="ECO:0000256" key="3">
    <source>
        <dbReference type="ARBA" id="ARBA00007084"/>
    </source>
</evidence>
<dbReference type="GO" id="GO:0006511">
    <property type="term" value="P:ubiquitin-dependent protein catabolic process"/>
    <property type="evidence" value="ECO:0007669"/>
    <property type="project" value="TreeGrafter"/>
</dbReference>
<evidence type="ECO:0000259" key="8">
    <source>
        <dbReference type="Pfam" id="PF01399"/>
    </source>
</evidence>
<evidence type="ECO:0000256" key="6">
    <source>
        <dbReference type="ARBA" id="ARBA00022790"/>
    </source>
</evidence>
<feature type="domain" description="PCI" evidence="8">
    <location>
        <begin position="329"/>
        <end position="374"/>
    </location>
</feature>
<dbReference type="InterPro" id="IPR000717">
    <property type="entry name" value="PCI_dom"/>
</dbReference>
<name>D8QEQ0_SCHCM</name>
<dbReference type="OMA" id="NHYHDLV"/>
<evidence type="ECO:0000256" key="5">
    <source>
        <dbReference type="ARBA" id="ARBA00022490"/>
    </source>
</evidence>
<sequence>MAPELASLDSVLHQIVGANNASSLNHAIKTGLPKDTRETILSSTTSDGRDPLALLDVRQHTLGMLWIITARLLTGTVSPLPPANLILDFCEHFDQAQARAAPDRIAILSRNLMRYGARMGLGEQWSLNPLRSLVLRYPIDPSHLTPIHPIYIWVVHTTRNYAHAKDLLLNYPITDLDASAKDELDVQNCLMYAHLAGMTMALLAFSPQDSTTSTKQLLASALSYYTTCITHPGNAVSAMQLESLKHLRLVQCIGYGETGPLPKYVSAMLLKMFKNTPYSAFVAAYPQDPKQLQSIFDKHAPSARDKGLWVEENTFSLMQLALDAQPKWALKRLTETYVTLRLADIGREIGVKDEEEVRALVLSMIESETIHATIAGSTVTFVDPVRTVSKAQIDAVLRAAQQQGSILESADRQLGLNKDFLSKVSATFHVKMQSNMELTYARR</sequence>
<evidence type="ECO:0000256" key="2">
    <source>
        <dbReference type="ARBA" id="ARBA00004496"/>
    </source>
</evidence>
<dbReference type="Proteomes" id="UP000007431">
    <property type="component" value="Unassembled WGS sequence"/>
</dbReference>
<evidence type="ECO:0000256" key="1">
    <source>
        <dbReference type="ARBA" id="ARBA00004123"/>
    </source>
</evidence>
<dbReference type="Pfam" id="PF22788">
    <property type="entry name" value="COP9_hel_rpt"/>
    <property type="match status" value="1"/>
</dbReference>
<dbReference type="InterPro" id="IPR055089">
    <property type="entry name" value="COP9_N"/>
</dbReference>
<dbReference type="AlphaFoldDB" id="D8QEQ0"/>
<dbReference type="Pfam" id="PF01399">
    <property type="entry name" value="PCI"/>
    <property type="match status" value="1"/>
</dbReference>
<dbReference type="PANTHER" id="PTHR10758:SF1">
    <property type="entry name" value="COP9 SIGNALOSOME COMPLEX SUBUNIT 3"/>
    <property type="match status" value="1"/>
</dbReference>
<dbReference type="EMBL" id="GL377310">
    <property type="protein sequence ID" value="EFI93888.1"/>
    <property type="molecule type" value="Genomic_DNA"/>
</dbReference>
<accession>D8QEQ0</accession>
<keyword evidence="7" id="KW-0539">Nucleus</keyword>
<dbReference type="InterPro" id="IPR050756">
    <property type="entry name" value="CSN3"/>
</dbReference>
<dbReference type="VEuPathDB" id="FungiDB:SCHCODRAFT_02635981"/>
<dbReference type="eggNOG" id="KOG2582">
    <property type="taxonomic scope" value="Eukaryota"/>
</dbReference>
<dbReference type="PANTHER" id="PTHR10758">
    <property type="entry name" value="26S PROTEASOME NON-ATPASE REGULATORY SUBUNIT 3/COP9 SIGNALOSOME COMPLEX SUBUNIT 3"/>
    <property type="match status" value="1"/>
</dbReference>
<evidence type="ECO:0000313" key="11">
    <source>
        <dbReference type="Proteomes" id="UP000007431"/>
    </source>
</evidence>
<proteinExistence type="inferred from homology"/>
<evidence type="ECO:0000256" key="4">
    <source>
        <dbReference type="ARBA" id="ARBA00014878"/>
    </source>
</evidence>
<keyword evidence="6" id="KW-0736">Signalosome</keyword>
<comment type="subcellular location">
    <subcellularLocation>
        <location evidence="2">Cytoplasm</location>
    </subcellularLocation>
    <subcellularLocation>
        <location evidence="1">Nucleus</location>
    </subcellularLocation>
</comment>
<keyword evidence="5" id="KW-0963">Cytoplasm</keyword>
<dbReference type="GO" id="GO:0005737">
    <property type="term" value="C:cytoplasm"/>
    <property type="evidence" value="ECO:0007669"/>
    <property type="project" value="UniProtKB-SubCell"/>
</dbReference>
<protein>
    <recommendedName>
        <fullName evidence="4">COP9 signalosome complex subunit 3</fullName>
    </recommendedName>
</protein>
<evidence type="ECO:0000259" key="9">
    <source>
        <dbReference type="Pfam" id="PF22788"/>
    </source>
</evidence>
<gene>
    <name evidence="10" type="ORF">SCHCODRAFT_70201</name>
</gene>
<evidence type="ECO:0000256" key="7">
    <source>
        <dbReference type="ARBA" id="ARBA00023242"/>
    </source>
</evidence>
<feature type="domain" description="COP9 signalosome complex subunit 3 N-terminal helical repeats" evidence="9">
    <location>
        <begin position="40"/>
        <end position="268"/>
    </location>
</feature>
<dbReference type="GO" id="GO:0008180">
    <property type="term" value="C:COP9 signalosome"/>
    <property type="evidence" value="ECO:0007669"/>
    <property type="project" value="UniProtKB-KW"/>
</dbReference>
<dbReference type="GeneID" id="9590742"/>
<keyword evidence="11" id="KW-1185">Reference proteome</keyword>
<dbReference type="InParanoid" id="D8QEQ0"/>
<dbReference type="KEGG" id="scm:SCHCO_02635981"/>
<dbReference type="HOGENOM" id="CLU_028825_2_1_1"/>
<dbReference type="STRING" id="578458.D8QEQ0"/>
<comment type="similarity">
    <text evidence="3">Belongs to the CSN3 family.</text>
</comment>
<reference evidence="10 11" key="1">
    <citation type="journal article" date="2010" name="Nat. Biotechnol.">
        <title>Genome sequence of the model mushroom Schizophyllum commune.</title>
        <authorList>
            <person name="Ohm R.A."/>
            <person name="de Jong J.F."/>
            <person name="Lugones L.G."/>
            <person name="Aerts A."/>
            <person name="Kothe E."/>
            <person name="Stajich J.E."/>
            <person name="de Vries R.P."/>
            <person name="Record E."/>
            <person name="Levasseur A."/>
            <person name="Baker S.E."/>
            <person name="Bartholomew K.A."/>
            <person name="Coutinho P.M."/>
            <person name="Erdmann S."/>
            <person name="Fowler T.J."/>
            <person name="Gathman A.C."/>
            <person name="Lombard V."/>
            <person name="Henrissat B."/>
            <person name="Knabe N."/>
            <person name="Kuees U."/>
            <person name="Lilly W.W."/>
            <person name="Lindquist E."/>
            <person name="Lucas S."/>
            <person name="Magnuson J.K."/>
            <person name="Piumi F."/>
            <person name="Raudaskoski M."/>
            <person name="Salamov A."/>
            <person name="Schmutz J."/>
            <person name="Schwarze F.W.M.R."/>
            <person name="vanKuyk P.A."/>
            <person name="Horton J.S."/>
            <person name="Grigoriev I.V."/>
            <person name="Woesten H.A.B."/>
        </authorList>
    </citation>
    <scope>NUCLEOTIDE SEQUENCE [LARGE SCALE GENOMIC DNA]</scope>
    <source>
        <strain evidence="11">H4-8 / FGSC 9210</strain>
    </source>
</reference>
<dbReference type="OrthoDB" id="29061at2759"/>
<evidence type="ECO:0000313" key="10">
    <source>
        <dbReference type="EMBL" id="EFI93888.1"/>
    </source>
</evidence>
<organism evidence="11">
    <name type="scientific">Schizophyllum commune (strain H4-8 / FGSC 9210)</name>
    <name type="common">Split gill fungus</name>
    <dbReference type="NCBI Taxonomy" id="578458"/>
    <lineage>
        <taxon>Eukaryota</taxon>
        <taxon>Fungi</taxon>
        <taxon>Dikarya</taxon>
        <taxon>Basidiomycota</taxon>
        <taxon>Agaricomycotina</taxon>
        <taxon>Agaricomycetes</taxon>
        <taxon>Agaricomycetidae</taxon>
        <taxon>Agaricales</taxon>
        <taxon>Schizophyllaceae</taxon>
        <taxon>Schizophyllum</taxon>
    </lineage>
</organism>